<feature type="domain" description="Transposase IS200-like" evidence="1">
    <location>
        <begin position="12"/>
        <end position="130"/>
    </location>
</feature>
<protein>
    <submittedName>
        <fullName evidence="2">Putative transposase</fullName>
    </submittedName>
</protein>
<reference evidence="2 3" key="1">
    <citation type="submission" date="2017-02" db="EMBL/GenBank/DDBJ databases">
        <authorList>
            <person name="Peterson S.W."/>
        </authorList>
    </citation>
    <scope>NUCLEOTIDE SEQUENCE [LARGE SCALE GENOMIC DNA]</scope>
    <source>
        <strain evidence="2 3">ATCC BAA-909</strain>
    </source>
</reference>
<dbReference type="GO" id="GO:0006313">
    <property type="term" value="P:DNA transposition"/>
    <property type="evidence" value="ECO:0007669"/>
    <property type="project" value="InterPro"/>
</dbReference>
<proteinExistence type="predicted"/>
<dbReference type="EMBL" id="FUXC01000010">
    <property type="protein sequence ID" value="SJZ93448.1"/>
    <property type="molecule type" value="Genomic_DNA"/>
</dbReference>
<gene>
    <name evidence="2" type="ORF">SAMN02745152_01656</name>
</gene>
<dbReference type="GO" id="GO:0003677">
    <property type="term" value="F:DNA binding"/>
    <property type="evidence" value="ECO:0007669"/>
    <property type="project" value="InterPro"/>
</dbReference>
<dbReference type="PANTHER" id="PTHR33360">
    <property type="entry name" value="TRANSPOSASE FOR INSERTION SEQUENCE ELEMENT IS200"/>
    <property type="match status" value="1"/>
</dbReference>
<dbReference type="NCBIfam" id="NF033573">
    <property type="entry name" value="transpos_IS200"/>
    <property type="match status" value="1"/>
</dbReference>
<dbReference type="Pfam" id="PF01797">
    <property type="entry name" value="Y1_Tnp"/>
    <property type="match status" value="1"/>
</dbReference>
<accession>A0A1T4PRB8</accession>
<dbReference type="AlphaFoldDB" id="A0A1T4PRB8"/>
<keyword evidence="3" id="KW-1185">Reference proteome</keyword>
<organism evidence="2 3">
    <name type="scientific">Treponema berlinense</name>
    <dbReference type="NCBI Taxonomy" id="225004"/>
    <lineage>
        <taxon>Bacteria</taxon>
        <taxon>Pseudomonadati</taxon>
        <taxon>Spirochaetota</taxon>
        <taxon>Spirochaetia</taxon>
        <taxon>Spirochaetales</taxon>
        <taxon>Treponemataceae</taxon>
        <taxon>Treponema</taxon>
    </lineage>
</organism>
<dbReference type="GO" id="GO:0004803">
    <property type="term" value="F:transposase activity"/>
    <property type="evidence" value="ECO:0007669"/>
    <property type="project" value="InterPro"/>
</dbReference>
<evidence type="ECO:0000313" key="3">
    <source>
        <dbReference type="Proteomes" id="UP000190395"/>
    </source>
</evidence>
<dbReference type="PANTHER" id="PTHR33360:SF2">
    <property type="entry name" value="TRANSPOSASE FOR INSERTION SEQUENCE ELEMENT IS200"/>
    <property type="match status" value="1"/>
</dbReference>
<dbReference type="InterPro" id="IPR002686">
    <property type="entry name" value="Transposase_17"/>
</dbReference>
<dbReference type="OrthoDB" id="9798161at2"/>
<dbReference type="Proteomes" id="UP000190395">
    <property type="component" value="Unassembled WGS sequence"/>
</dbReference>
<name>A0A1T4PRB8_9SPIR</name>
<evidence type="ECO:0000313" key="2">
    <source>
        <dbReference type="EMBL" id="SJZ93448.1"/>
    </source>
</evidence>
<dbReference type="GeneID" id="303367887"/>
<dbReference type="RefSeq" id="WP_078931393.1">
    <property type="nucleotide sequence ID" value="NZ_FUXC01000010.1"/>
</dbReference>
<sequence length="153" mass="17936">MANIRDTLSHTKWLCKYHIVFTPKYRRKAIYGQYKESIGKILRQLCSYKGVEIIEGHLMPDHIHMLVSIPPKYSVSQFMGYLKGKSSLMIFDKHANMKYKFGNRHFWSEGYYVSTVGLNEATIRKYIAEQEAHDIAMDKLTTKEYEDPFKGSK</sequence>
<evidence type="ECO:0000259" key="1">
    <source>
        <dbReference type="SMART" id="SM01321"/>
    </source>
</evidence>
<dbReference type="Gene3D" id="3.30.70.1290">
    <property type="entry name" value="Transposase IS200-like"/>
    <property type="match status" value="1"/>
</dbReference>
<dbReference type="SMART" id="SM01321">
    <property type="entry name" value="Y1_Tnp"/>
    <property type="match status" value="1"/>
</dbReference>
<dbReference type="InterPro" id="IPR036515">
    <property type="entry name" value="Transposase_17_sf"/>
</dbReference>
<dbReference type="SUPFAM" id="SSF143422">
    <property type="entry name" value="Transposase IS200-like"/>
    <property type="match status" value="1"/>
</dbReference>